<keyword evidence="1" id="KW-0812">Transmembrane</keyword>
<comment type="caution">
    <text evidence="2">The sequence shown here is derived from an EMBL/GenBank/DDBJ whole genome shotgun (WGS) entry which is preliminary data.</text>
</comment>
<feature type="transmembrane region" description="Helical" evidence="1">
    <location>
        <begin position="119"/>
        <end position="139"/>
    </location>
</feature>
<evidence type="ECO:0000313" key="3">
    <source>
        <dbReference type="Proteomes" id="UP000541810"/>
    </source>
</evidence>
<gene>
    <name evidence="2" type="ORF">HNQ40_001741</name>
</gene>
<dbReference type="EMBL" id="JACHGY010000001">
    <property type="protein sequence ID" value="MBB6429935.1"/>
    <property type="molecule type" value="Genomic_DNA"/>
</dbReference>
<evidence type="ECO:0000313" key="2">
    <source>
        <dbReference type="EMBL" id="MBB6429935.1"/>
    </source>
</evidence>
<evidence type="ECO:0000256" key="1">
    <source>
        <dbReference type="SAM" id="Phobius"/>
    </source>
</evidence>
<keyword evidence="3" id="KW-1185">Reference proteome</keyword>
<keyword evidence="1" id="KW-0472">Membrane</keyword>
<name>A0A7X0H627_9BACT</name>
<feature type="transmembrane region" description="Helical" evidence="1">
    <location>
        <begin position="85"/>
        <end position="107"/>
    </location>
</feature>
<keyword evidence="1" id="KW-1133">Transmembrane helix</keyword>
<dbReference type="RefSeq" id="WP_184677486.1">
    <property type="nucleotide sequence ID" value="NZ_JACHGY010000001.1"/>
</dbReference>
<dbReference type="AlphaFoldDB" id="A0A7X0H627"/>
<protein>
    <submittedName>
        <fullName evidence="2">Uncharacterized protein</fullName>
    </submittedName>
</protein>
<sequence length="144" mass="15774">MSEDAWWLRIGSRSHCPECGAAVGQLTQPRCPACGVALEKVSFVGLPYLWKLNATNLLCIWLPYAVLVPAIYLNRTSPDGLETRVMDCVLAISWLVAPVLGLVTTPWRGQYCDAGRFRGRLRCVSLLAAPLMGLALVTVMGRPM</sequence>
<proteinExistence type="predicted"/>
<accession>A0A7X0H627</accession>
<dbReference type="Proteomes" id="UP000541810">
    <property type="component" value="Unassembled WGS sequence"/>
</dbReference>
<feature type="transmembrane region" description="Helical" evidence="1">
    <location>
        <begin position="54"/>
        <end position="73"/>
    </location>
</feature>
<reference evidence="2 3" key="1">
    <citation type="submission" date="2020-08" db="EMBL/GenBank/DDBJ databases">
        <title>Genomic Encyclopedia of Type Strains, Phase IV (KMG-IV): sequencing the most valuable type-strain genomes for metagenomic binning, comparative biology and taxonomic classification.</title>
        <authorList>
            <person name="Goeker M."/>
        </authorList>
    </citation>
    <scope>NUCLEOTIDE SEQUENCE [LARGE SCALE GENOMIC DNA]</scope>
    <source>
        <strain evidence="2 3">DSM 103725</strain>
    </source>
</reference>
<organism evidence="2 3">
    <name type="scientific">Algisphaera agarilytica</name>
    <dbReference type="NCBI Taxonomy" id="1385975"/>
    <lineage>
        <taxon>Bacteria</taxon>
        <taxon>Pseudomonadati</taxon>
        <taxon>Planctomycetota</taxon>
        <taxon>Phycisphaerae</taxon>
        <taxon>Phycisphaerales</taxon>
        <taxon>Phycisphaeraceae</taxon>
        <taxon>Algisphaera</taxon>
    </lineage>
</organism>